<dbReference type="SUPFAM" id="SSF55103">
    <property type="entry name" value="FAD-linked oxidases, C-terminal domain"/>
    <property type="match status" value="1"/>
</dbReference>
<dbReference type="Gene3D" id="3.30.70.2740">
    <property type="match status" value="1"/>
</dbReference>
<dbReference type="Gene3D" id="1.10.45.10">
    <property type="entry name" value="Vanillyl-alcohol Oxidase, Chain A, domain 4"/>
    <property type="match status" value="1"/>
</dbReference>
<dbReference type="Pfam" id="PF01565">
    <property type="entry name" value="FAD_binding_4"/>
    <property type="match status" value="1"/>
</dbReference>
<keyword evidence="3" id="KW-0285">Flavoprotein</keyword>
<dbReference type="PANTHER" id="PTHR43716">
    <property type="entry name" value="D-2-HYDROXYGLUTARATE DEHYDROGENASE, MITOCHONDRIAL"/>
    <property type="match status" value="1"/>
</dbReference>
<dbReference type="Gene3D" id="3.30.70.2190">
    <property type="match status" value="1"/>
</dbReference>
<evidence type="ECO:0000256" key="2">
    <source>
        <dbReference type="ARBA" id="ARBA00008000"/>
    </source>
</evidence>
<comment type="cofactor">
    <cofactor evidence="1">
        <name>FAD</name>
        <dbReference type="ChEBI" id="CHEBI:57692"/>
    </cofactor>
</comment>
<comment type="similarity">
    <text evidence="2">Belongs to the FAD-binding oxidoreductase/transferase type 4 family.</text>
</comment>
<dbReference type="Gene3D" id="3.30.465.10">
    <property type="match status" value="1"/>
</dbReference>
<evidence type="ECO:0000256" key="9">
    <source>
        <dbReference type="ARBA" id="ARBA00049267"/>
    </source>
</evidence>
<organism evidence="11 12">
    <name type="scientific">Meloidogyne graminicola</name>
    <dbReference type="NCBI Taxonomy" id="189291"/>
    <lineage>
        <taxon>Eukaryota</taxon>
        <taxon>Metazoa</taxon>
        <taxon>Ecdysozoa</taxon>
        <taxon>Nematoda</taxon>
        <taxon>Chromadorea</taxon>
        <taxon>Rhabditida</taxon>
        <taxon>Tylenchina</taxon>
        <taxon>Tylenchomorpha</taxon>
        <taxon>Tylenchoidea</taxon>
        <taxon>Meloidogynidae</taxon>
        <taxon>Meloidogyninae</taxon>
        <taxon>Meloidogyne</taxon>
    </lineage>
</organism>
<keyword evidence="12" id="KW-1185">Reference proteome</keyword>
<dbReference type="EMBL" id="JABEBT010000139">
    <property type="protein sequence ID" value="KAF7629860.1"/>
    <property type="molecule type" value="Genomic_DNA"/>
</dbReference>
<keyword evidence="4" id="KW-0274">FAD</keyword>
<dbReference type="InterPro" id="IPR016171">
    <property type="entry name" value="Vanillyl_alc_oxidase_C-sub2"/>
</dbReference>
<dbReference type="SUPFAM" id="SSF56176">
    <property type="entry name" value="FAD-binding/transporter-associated domain-like"/>
    <property type="match status" value="1"/>
</dbReference>
<dbReference type="InterPro" id="IPR004113">
    <property type="entry name" value="FAD-bd_oxidored_4_C"/>
</dbReference>
<comment type="caution">
    <text evidence="11">The sequence shown here is derived from an EMBL/GenBank/DDBJ whole genome shotgun (WGS) entry which is preliminary data.</text>
</comment>
<feature type="domain" description="FAD-binding PCMH-type" evidence="10">
    <location>
        <begin position="75"/>
        <end position="256"/>
    </location>
</feature>
<dbReference type="FunFam" id="3.30.43.10:FF:000011">
    <property type="entry name" value="D-lactate dehydrogenase (Cytochrome)"/>
    <property type="match status" value="1"/>
</dbReference>
<comment type="function">
    <text evidence="8">Catalyzes the oxidation of D-2-hydroxyglutarate (D-2-HG) to alpha-ketoglutarate. Also catalyzes the oxidation of other D-2-hydroxyacids, such as D-malate (D-MAL) and D-lactate (D-LAC). Exhibits high activities towards D-2-HG and D-MAL but a very weak activity towards D-LAC.</text>
</comment>
<comment type="catalytic activity">
    <reaction evidence="9">
        <text>(R)-malate + A = oxaloacetate + AH2</text>
        <dbReference type="Rhea" id="RHEA:67460"/>
        <dbReference type="ChEBI" id="CHEBI:13193"/>
        <dbReference type="ChEBI" id="CHEBI:15588"/>
        <dbReference type="ChEBI" id="CHEBI:16452"/>
        <dbReference type="ChEBI" id="CHEBI:17499"/>
    </reaction>
    <physiologicalReaction direction="left-to-right" evidence="9">
        <dbReference type="Rhea" id="RHEA:67461"/>
    </physiologicalReaction>
</comment>
<protein>
    <recommendedName>
        <fullName evidence="7">D-2-hydroxyglutarate dehydrogenase, mitochondrial</fullName>
        <ecNumber evidence="6">1.1.99.39</ecNumber>
    </recommendedName>
</protein>
<reference evidence="11" key="1">
    <citation type="journal article" date="2020" name="Ecol. Evol.">
        <title>Genome structure and content of the rice root-knot nematode (Meloidogyne graminicola).</title>
        <authorList>
            <person name="Phan N.T."/>
            <person name="Danchin E.G.J."/>
            <person name="Klopp C."/>
            <person name="Perfus-Barbeoch L."/>
            <person name="Kozlowski D.K."/>
            <person name="Koutsovoulos G.D."/>
            <person name="Lopez-Roques C."/>
            <person name="Bouchez O."/>
            <person name="Zahm M."/>
            <person name="Besnard G."/>
            <person name="Bellafiore S."/>
        </authorList>
    </citation>
    <scope>NUCLEOTIDE SEQUENCE</scope>
    <source>
        <strain evidence="11">VN-18</strain>
    </source>
</reference>
<dbReference type="InterPro" id="IPR036318">
    <property type="entry name" value="FAD-bd_PCMH-like_sf"/>
</dbReference>
<dbReference type="EC" id="1.1.99.39" evidence="6"/>
<evidence type="ECO:0000256" key="4">
    <source>
        <dbReference type="ARBA" id="ARBA00022827"/>
    </source>
</evidence>
<dbReference type="InterPro" id="IPR016166">
    <property type="entry name" value="FAD-bd_PCMH"/>
</dbReference>
<gene>
    <name evidence="11" type="ORF">Mgra_00009136</name>
</gene>
<dbReference type="PANTHER" id="PTHR43716:SF1">
    <property type="entry name" value="D-2-HYDROXYGLUTARATE DEHYDROGENASE, MITOCHONDRIAL"/>
    <property type="match status" value="1"/>
</dbReference>
<proteinExistence type="inferred from homology"/>
<dbReference type="GO" id="GO:0071949">
    <property type="term" value="F:FAD binding"/>
    <property type="evidence" value="ECO:0007669"/>
    <property type="project" value="InterPro"/>
</dbReference>
<dbReference type="GO" id="GO:0051990">
    <property type="term" value="F:(R)-2-hydroxyglutarate dehydrogenase activity"/>
    <property type="evidence" value="ECO:0007669"/>
    <property type="project" value="UniProtKB-EC"/>
</dbReference>
<dbReference type="InterPro" id="IPR051264">
    <property type="entry name" value="FAD-oxidored/transferase_4"/>
</dbReference>
<evidence type="ECO:0000256" key="7">
    <source>
        <dbReference type="ARBA" id="ARBA00039639"/>
    </source>
</evidence>
<evidence type="ECO:0000313" key="12">
    <source>
        <dbReference type="Proteomes" id="UP000605970"/>
    </source>
</evidence>
<dbReference type="InterPro" id="IPR016169">
    <property type="entry name" value="FAD-bd_PCMH_sub2"/>
</dbReference>
<dbReference type="InterPro" id="IPR006094">
    <property type="entry name" value="Oxid_FAD_bind_N"/>
</dbReference>
<dbReference type="Gene3D" id="3.30.43.10">
    <property type="entry name" value="Uridine Diphospho-n-acetylenolpyruvylglucosamine Reductase, domain 2"/>
    <property type="match status" value="1"/>
</dbReference>
<dbReference type="AlphaFoldDB" id="A0A8S9ZDR8"/>
<keyword evidence="5" id="KW-0560">Oxidoreductase</keyword>
<evidence type="ECO:0000313" key="11">
    <source>
        <dbReference type="EMBL" id="KAF7629860.1"/>
    </source>
</evidence>
<dbReference type="Proteomes" id="UP000605970">
    <property type="component" value="Unassembled WGS sequence"/>
</dbReference>
<evidence type="ECO:0000256" key="5">
    <source>
        <dbReference type="ARBA" id="ARBA00023002"/>
    </source>
</evidence>
<evidence type="ECO:0000256" key="6">
    <source>
        <dbReference type="ARBA" id="ARBA00039003"/>
    </source>
</evidence>
<evidence type="ECO:0000256" key="1">
    <source>
        <dbReference type="ARBA" id="ARBA00001974"/>
    </source>
</evidence>
<evidence type="ECO:0000256" key="3">
    <source>
        <dbReference type="ARBA" id="ARBA00022630"/>
    </source>
</evidence>
<dbReference type="Pfam" id="PF02913">
    <property type="entry name" value="FAD-oxidase_C"/>
    <property type="match status" value="1"/>
</dbReference>
<dbReference type="InterPro" id="IPR016164">
    <property type="entry name" value="FAD-linked_Oxase-like_C"/>
</dbReference>
<dbReference type="OrthoDB" id="5332616at2759"/>
<dbReference type="FunFam" id="3.30.70.2190:FF:000001">
    <property type="entry name" value="D-2-hydroxyglutarate dehydrogenase mitochondrial"/>
    <property type="match status" value="1"/>
</dbReference>
<dbReference type="PROSITE" id="PS51387">
    <property type="entry name" value="FAD_PCMH"/>
    <property type="match status" value="1"/>
</dbReference>
<dbReference type="InterPro" id="IPR016167">
    <property type="entry name" value="FAD-bd_PCMH_sub1"/>
</dbReference>
<dbReference type="GO" id="GO:0005739">
    <property type="term" value="C:mitochondrion"/>
    <property type="evidence" value="ECO:0007669"/>
    <property type="project" value="TreeGrafter"/>
</dbReference>
<name>A0A8S9ZDR8_9BILA</name>
<sequence>MLSKAISYVINPHYRISNFIINSFRQLTSISLPERRQDFEKLTSDDIRVFQDLLGNGNVRTKEIDDFNFDFMHWYKGNSPCVLFPENTQQISSILSHCYKRRLAVVPQSGNTGLVGGSIPMHDELILSLKKLTKNFELDSTSGILECDSGFILEEVDNRIAKDGYMVPVDLGAKGSCLLGGVVATNAGGIRLIRYGSMHSNVMGLEVVLANEQGQILRLGSNLRKDNTDLHLHKLFIGSEGQLGVITKVFMQVVPRPLSVQSALIGVNSFEKCQEVLKIGKQMLNEIISSFEFIDGEAMKMVKENADLDCPLNIFSNFFLLIETSGSNEEHDSSKMDKFLTKILEDGFAEDGVLAKNAAEADQLWKLRENCPLAIRKDGYVFKHDFSLPLKYFYELPEAVRKRLDVKAKRIISFGHIGDGNVHINVSIPKFDQKIYDLLYPFVYEWVYSKGGSISAEHGIGHVKRNFHHNLINPKIREISSSIKKLFDPRGILSPYKMIDF</sequence>
<evidence type="ECO:0000259" key="10">
    <source>
        <dbReference type="PROSITE" id="PS51387"/>
    </source>
</evidence>
<accession>A0A8S9ZDR8</accession>
<evidence type="ECO:0000256" key="8">
    <source>
        <dbReference type="ARBA" id="ARBA00045410"/>
    </source>
</evidence>